<dbReference type="InterPro" id="IPR053143">
    <property type="entry name" value="Arylsulfate_ST"/>
</dbReference>
<gene>
    <name evidence="2" type="ORF">SETTUDRAFT_177297</name>
</gene>
<name>R0KAE4_EXST2</name>
<protein>
    <recommendedName>
        <fullName evidence="4">ASST-domain-containing protein</fullName>
    </recommendedName>
</protein>
<dbReference type="EMBL" id="KB908593">
    <property type="protein sequence ID" value="EOA86404.1"/>
    <property type="molecule type" value="Genomic_DNA"/>
</dbReference>
<keyword evidence="3" id="KW-1185">Reference proteome</keyword>
<dbReference type="Proteomes" id="UP000016935">
    <property type="component" value="Unassembled WGS sequence"/>
</dbReference>
<evidence type="ECO:0008006" key="4">
    <source>
        <dbReference type="Google" id="ProtNLM"/>
    </source>
</evidence>
<dbReference type="Pfam" id="PF14269">
    <property type="entry name" value="Arylsulfotran_2"/>
    <property type="match status" value="1"/>
</dbReference>
<dbReference type="InterPro" id="IPR039535">
    <property type="entry name" value="ASST-like"/>
</dbReference>
<dbReference type="OrthoDB" id="5427350at2759"/>
<accession>R0KAE4</accession>
<dbReference type="PANTHER" id="PTHR35340:SF5">
    <property type="entry name" value="ASST-DOMAIN-CONTAINING PROTEIN"/>
    <property type="match status" value="1"/>
</dbReference>
<dbReference type="eggNOG" id="ENOG502QPU9">
    <property type="taxonomic scope" value="Eukaryota"/>
</dbReference>
<dbReference type="HOGENOM" id="CLU_018249_2_1_1"/>
<dbReference type="AlphaFoldDB" id="R0KAE4"/>
<evidence type="ECO:0000313" key="2">
    <source>
        <dbReference type="EMBL" id="EOA86404.1"/>
    </source>
</evidence>
<feature type="region of interest" description="Disordered" evidence="1">
    <location>
        <begin position="464"/>
        <end position="511"/>
    </location>
</feature>
<proteinExistence type="predicted"/>
<reference evidence="2 3" key="2">
    <citation type="journal article" date="2013" name="PLoS Genet.">
        <title>Comparative genome structure, secondary metabolite, and effector coding capacity across Cochliobolus pathogens.</title>
        <authorList>
            <person name="Condon B.J."/>
            <person name="Leng Y."/>
            <person name="Wu D."/>
            <person name="Bushley K.E."/>
            <person name="Ohm R.A."/>
            <person name="Otillar R."/>
            <person name="Martin J."/>
            <person name="Schackwitz W."/>
            <person name="Grimwood J."/>
            <person name="MohdZainudin N."/>
            <person name="Xue C."/>
            <person name="Wang R."/>
            <person name="Manning V.A."/>
            <person name="Dhillon B."/>
            <person name="Tu Z.J."/>
            <person name="Steffenson B.J."/>
            <person name="Salamov A."/>
            <person name="Sun H."/>
            <person name="Lowry S."/>
            <person name="LaButti K."/>
            <person name="Han J."/>
            <person name="Copeland A."/>
            <person name="Lindquist E."/>
            <person name="Barry K."/>
            <person name="Schmutz J."/>
            <person name="Baker S.E."/>
            <person name="Ciuffetti L.M."/>
            <person name="Grigoriev I.V."/>
            <person name="Zhong S."/>
            <person name="Turgeon B.G."/>
        </authorList>
    </citation>
    <scope>NUCLEOTIDE SEQUENCE [LARGE SCALE GENOMIC DNA]</scope>
    <source>
        <strain evidence="3">28A</strain>
    </source>
</reference>
<evidence type="ECO:0000256" key="1">
    <source>
        <dbReference type="SAM" id="MobiDB-lite"/>
    </source>
</evidence>
<organism evidence="2 3">
    <name type="scientific">Exserohilum turcicum (strain 28A)</name>
    <name type="common">Northern leaf blight fungus</name>
    <name type="synonym">Setosphaeria turcica</name>
    <dbReference type="NCBI Taxonomy" id="671987"/>
    <lineage>
        <taxon>Eukaryota</taxon>
        <taxon>Fungi</taxon>
        <taxon>Dikarya</taxon>
        <taxon>Ascomycota</taxon>
        <taxon>Pezizomycotina</taxon>
        <taxon>Dothideomycetes</taxon>
        <taxon>Pleosporomycetidae</taxon>
        <taxon>Pleosporales</taxon>
        <taxon>Pleosporineae</taxon>
        <taxon>Pleosporaceae</taxon>
        <taxon>Exserohilum</taxon>
    </lineage>
</organism>
<dbReference type="STRING" id="671987.R0KAE4"/>
<feature type="compositionally biased region" description="Low complexity" evidence="1">
    <location>
        <begin position="477"/>
        <end position="511"/>
    </location>
</feature>
<dbReference type="GeneID" id="19401525"/>
<sequence>MSNKNVMPPEMHVNHNGTALQEGLVFLGINGRPSSGQNWPTIFEFTNDRMGSLVWTGDYPEAFEFKVQTYKGEPVLTLWSGELLDGYGHGSFYILNQSYGEIAHFHANGFGENMADFHEFEITNDDHALVIIYHGIPWDLTPSGGVADGWLFENTFQEIDIETGELVFEWNASAHVGINESYNSLPSDIGQSEETPWDYFHINSIEKDGNGDYLVSARVTDCIYKISGDDGRIIWRLHGRQSDFDVELAAQFAFQHDARWLDEDQTRMTLFDNGPNGRTNYSRGLLLDVNQDDMTVKIITEFTNQAKTFARYEGSLQAIDPSNETTNYMLGLGNEPFFAELDHQGNILLDVQFGRSNVVNAYRTYRQQWEGKPTTKPDIHWARDRSLAYFSWNGATEVESWVVCTANASDSTTWTNVTVARRTGFETAIYLVDVQLEDYVRGKAVSQDGTALGWTRASNGEELFDAPDDVEENGVVTSPTSSSPSPSRTSTSSPSSTEDGPSSSTSDAAARATHGVMQQACIAAVVVAGLALW</sequence>
<dbReference type="PANTHER" id="PTHR35340">
    <property type="entry name" value="PQQ ENZYME REPEAT PROTEIN-RELATED"/>
    <property type="match status" value="1"/>
</dbReference>
<evidence type="ECO:0000313" key="3">
    <source>
        <dbReference type="Proteomes" id="UP000016935"/>
    </source>
</evidence>
<reference evidence="2 3" key="1">
    <citation type="journal article" date="2012" name="PLoS Pathog.">
        <title>Diverse lifestyles and strategies of plant pathogenesis encoded in the genomes of eighteen Dothideomycetes fungi.</title>
        <authorList>
            <person name="Ohm R.A."/>
            <person name="Feau N."/>
            <person name="Henrissat B."/>
            <person name="Schoch C.L."/>
            <person name="Horwitz B.A."/>
            <person name="Barry K.W."/>
            <person name="Condon B.J."/>
            <person name="Copeland A.C."/>
            <person name="Dhillon B."/>
            <person name="Glaser F."/>
            <person name="Hesse C.N."/>
            <person name="Kosti I."/>
            <person name="LaButti K."/>
            <person name="Lindquist E.A."/>
            <person name="Lucas S."/>
            <person name="Salamov A.A."/>
            <person name="Bradshaw R.E."/>
            <person name="Ciuffetti L."/>
            <person name="Hamelin R.C."/>
            <person name="Kema G.H.J."/>
            <person name="Lawrence C."/>
            <person name="Scott J.A."/>
            <person name="Spatafora J.W."/>
            <person name="Turgeon B.G."/>
            <person name="de Wit P.J.G.M."/>
            <person name="Zhong S."/>
            <person name="Goodwin S.B."/>
            <person name="Grigoriev I.V."/>
        </authorList>
    </citation>
    <scope>NUCLEOTIDE SEQUENCE [LARGE SCALE GENOMIC DNA]</scope>
    <source>
        <strain evidence="3">28A</strain>
    </source>
</reference>
<dbReference type="RefSeq" id="XP_008026016.1">
    <property type="nucleotide sequence ID" value="XM_008027825.1"/>
</dbReference>